<feature type="transmembrane region" description="Helical" evidence="1">
    <location>
        <begin position="103"/>
        <end position="126"/>
    </location>
</feature>
<reference evidence="2 3" key="1">
    <citation type="submission" date="2019-02" db="EMBL/GenBank/DDBJ databases">
        <title>Genome sequencing of the rare red list fungi Hericium alpestre (H. flagellum).</title>
        <authorList>
            <person name="Buettner E."/>
            <person name="Kellner H."/>
        </authorList>
    </citation>
    <scope>NUCLEOTIDE SEQUENCE [LARGE SCALE GENOMIC DNA]</scope>
    <source>
        <strain evidence="2 3">DSM 108284</strain>
    </source>
</reference>
<feature type="transmembrane region" description="Helical" evidence="1">
    <location>
        <begin position="183"/>
        <end position="205"/>
    </location>
</feature>
<name>A0A4Y9ZFG4_9AGAM</name>
<evidence type="ECO:0008006" key="4">
    <source>
        <dbReference type="Google" id="ProtNLM"/>
    </source>
</evidence>
<evidence type="ECO:0000256" key="1">
    <source>
        <dbReference type="SAM" id="Phobius"/>
    </source>
</evidence>
<keyword evidence="1" id="KW-1133">Transmembrane helix</keyword>
<keyword evidence="1" id="KW-0472">Membrane</keyword>
<organism evidence="2 3">
    <name type="scientific">Hericium alpestre</name>
    <dbReference type="NCBI Taxonomy" id="135208"/>
    <lineage>
        <taxon>Eukaryota</taxon>
        <taxon>Fungi</taxon>
        <taxon>Dikarya</taxon>
        <taxon>Basidiomycota</taxon>
        <taxon>Agaricomycotina</taxon>
        <taxon>Agaricomycetes</taxon>
        <taxon>Russulales</taxon>
        <taxon>Hericiaceae</taxon>
        <taxon>Hericium</taxon>
    </lineage>
</organism>
<gene>
    <name evidence="2" type="ORF">EWM64_g10681</name>
</gene>
<protein>
    <recommendedName>
        <fullName evidence="4">G-protein coupled receptors family 1 profile domain-containing protein</fullName>
    </recommendedName>
</protein>
<proteinExistence type="predicted"/>
<comment type="caution">
    <text evidence="2">The sequence shown here is derived from an EMBL/GenBank/DDBJ whole genome shotgun (WGS) entry which is preliminary data.</text>
</comment>
<accession>A0A4Y9ZFG4</accession>
<dbReference type="OrthoDB" id="2641762at2759"/>
<feature type="transmembrane region" description="Helical" evidence="1">
    <location>
        <begin position="138"/>
        <end position="163"/>
    </location>
</feature>
<sequence>MSQYGPDEPAATIDIERNFLAGDFICGVGYGIQVVLYTSCALYLWGQRKTRKNSLLILAYITVLLSVETIFEIVQARTVQLIYIDNRSYPGGPWQFFLASQTLAVNVIFYATLFVLTFLSDLLVLWRCWVIWSASSTTAAYLVTLLPAIMLLASFVMGTLWTLQSSQPGLSLYSRLPRAFGTSYYAISLGVNIILTLLIMFRLFLYRRNLLKVMSGDHAQHYVSLATIIVESAALYSLFAILFLITYAVNHPTNQIFLGIATSAQVRINTGMSLANVLTIGPLHSKLQAI</sequence>
<feature type="transmembrane region" description="Helical" evidence="1">
    <location>
        <begin position="20"/>
        <end position="45"/>
    </location>
</feature>
<keyword evidence="3" id="KW-1185">Reference proteome</keyword>
<dbReference type="Proteomes" id="UP000298061">
    <property type="component" value="Unassembled WGS sequence"/>
</dbReference>
<keyword evidence="1" id="KW-0812">Transmembrane</keyword>
<feature type="transmembrane region" description="Helical" evidence="1">
    <location>
        <begin position="57"/>
        <end position="83"/>
    </location>
</feature>
<feature type="transmembrane region" description="Helical" evidence="1">
    <location>
        <begin position="225"/>
        <end position="249"/>
    </location>
</feature>
<evidence type="ECO:0000313" key="3">
    <source>
        <dbReference type="Proteomes" id="UP000298061"/>
    </source>
</evidence>
<dbReference type="AlphaFoldDB" id="A0A4Y9ZFG4"/>
<dbReference type="EMBL" id="SFCI01002988">
    <property type="protein sequence ID" value="TFY73332.1"/>
    <property type="molecule type" value="Genomic_DNA"/>
</dbReference>
<evidence type="ECO:0000313" key="2">
    <source>
        <dbReference type="EMBL" id="TFY73332.1"/>
    </source>
</evidence>